<dbReference type="PROSITE" id="PS51066">
    <property type="entry name" value="ZF_FPG_2"/>
    <property type="match status" value="1"/>
</dbReference>
<dbReference type="InterPro" id="IPR035937">
    <property type="entry name" value="FPG_N"/>
</dbReference>
<evidence type="ECO:0000256" key="1">
    <source>
        <dbReference type="ARBA" id="ARBA00001668"/>
    </source>
</evidence>
<evidence type="ECO:0000256" key="7">
    <source>
        <dbReference type="ARBA" id="ARBA00022801"/>
    </source>
</evidence>
<dbReference type="SUPFAM" id="SSF46946">
    <property type="entry name" value="S13-like H2TH domain"/>
    <property type="match status" value="1"/>
</dbReference>
<accession>A0A917VEB7</accession>
<dbReference type="Proteomes" id="UP000645217">
    <property type="component" value="Unassembled WGS sequence"/>
</dbReference>
<dbReference type="Gene3D" id="1.10.8.50">
    <property type="match status" value="1"/>
</dbReference>
<dbReference type="GO" id="GO:0006284">
    <property type="term" value="P:base-excision repair"/>
    <property type="evidence" value="ECO:0007669"/>
    <property type="project" value="InterPro"/>
</dbReference>
<evidence type="ECO:0000256" key="3">
    <source>
        <dbReference type="ARBA" id="ARBA00011245"/>
    </source>
</evidence>
<dbReference type="FunFam" id="1.10.8.50:FF:000003">
    <property type="entry name" value="Formamidopyrimidine-DNA glycosylase"/>
    <property type="match status" value="1"/>
</dbReference>
<feature type="active site" description="Proton donor; for delta-elimination activity" evidence="15">
    <location>
        <position position="316"/>
    </location>
</feature>
<dbReference type="InterPro" id="IPR010663">
    <property type="entry name" value="Znf_FPG/IleRS"/>
</dbReference>
<keyword evidence="8 15" id="KW-0862">Zinc</keyword>
<evidence type="ECO:0000256" key="6">
    <source>
        <dbReference type="ARBA" id="ARBA00022771"/>
    </source>
</evidence>
<evidence type="ECO:0000256" key="14">
    <source>
        <dbReference type="ARBA" id="ARBA00044632"/>
    </source>
</evidence>
<keyword evidence="10 15" id="KW-0234">DNA repair</keyword>
<keyword evidence="13 15" id="KW-0326">Glycosidase</keyword>
<evidence type="ECO:0000313" key="19">
    <source>
        <dbReference type="EMBL" id="GGK69826.1"/>
    </source>
</evidence>
<comment type="cofactor">
    <cofactor evidence="15">
        <name>Zn(2+)</name>
        <dbReference type="ChEBI" id="CHEBI:29105"/>
    </cofactor>
    <text evidence="15">Binds 1 zinc ion per subunit.</text>
</comment>
<keyword evidence="20" id="KW-1185">Reference proteome</keyword>
<evidence type="ECO:0000256" key="10">
    <source>
        <dbReference type="ARBA" id="ARBA00023204"/>
    </source>
</evidence>
<evidence type="ECO:0000256" key="8">
    <source>
        <dbReference type="ARBA" id="ARBA00022833"/>
    </source>
</evidence>
<dbReference type="SMART" id="SM00898">
    <property type="entry name" value="Fapy_DNA_glyco"/>
    <property type="match status" value="1"/>
</dbReference>
<feature type="region of interest" description="Disordered" evidence="16">
    <location>
        <begin position="75"/>
        <end position="96"/>
    </location>
</feature>
<dbReference type="PANTHER" id="PTHR22993">
    <property type="entry name" value="FORMAMIDOPYRIMIDINE-DNA GLYCOSYLASE"/>
    <property type="match status" value="1"/>
</dbReference>
<feature type="active site" description="Proton donor; for beta-elimination activity" evidence="15">
    <location>
        <position position="61"/>
    </location>
</feature>
<feature type="active site" description="Proton donor" evidence="15">
    <location>
        <position position="3"/>
    </location>
</feature>
<feature type="binding site" evidence="15">
    <location>
        <position position="161"/>
    </location>
    <ligand>
        <name>DNA</name>
        <dbReference type="ChEBI" id="CHEBI:16991"/>
    </ligand>
</feature>
<dbReference type="RefSeq" id="WP_189161845.1">
    <property type="nucleotide sequence ID" value="NZ_BMNT01000005.1"/>
</dbReference>
<dbReference type="InterPro" id="IPR012319">
    <property type="entry name" value="FPG_cat"/>
</dbReference>
<dbReference type="GO" id="GO:0006979">
    <property type="term" value="P:response to oxidative stress"/>
    <property type="evidence" value="ECO:0007669"/>
    <property type="project" value="UniProtKB-ARBA"/>
</dbReference>
<evidence type="ECO:0000256" key="15">
    <source>
        <dbReference type="HAMAP-Rule" id="MF_00103"/>
    </source>
</evidence>
<evidence type="ECO:0000259" key="17">
    <source>
        <dbReference type="PROSITE" id="PS51066"/>
    </source>
</evidence>
<dbReference type="EC" id="3.2.2.23" evidence="15"/>
<evidence type="ECO:0000256" key="11">
    <source>
        <dbReference type="ARBA" id="ARBA00023239"/>
    </source>
</evidence>
<dbReference type="AlphaFoldDB" id="A0A917VEB7"/>
<dbReference type="Pfam" id="PF06831">
    <property type="entry name" value="H2TH"/>
    <property type="match status" value="1"/>
</dbReference>
<dbReference type="EMBL" id="BMNT01000005">
    <property type="protein sequence ID" value="GGK69826.1"/>
    <property type="molecule type" value="Genomic_DNA"/>
</dbReference>
<comment type="catalytic activity">
    <reaction evidence="14 15">
        <text>2'-deoxyribonucleotide-(2'-deoxyribose 5'-phosphate)-2'-deoxyribonucleotide-DNA = a 3'-end 2'-deoxyribonucleotide-(2,3-dehydro-2,3-deoxyribose 5'-phosphate)-DNA + a 5'-end 5'-phospho-2'-deoxyribonucleoside-DNA + H(+)</text>
        <dbReference type="Rhea" id="RHEA:66592"/>
        <dbReference type="Rhea" id="RHEA-COMP:13180"/>
        <dbReference type="Rhea" id="RHEA-COMP:16897"/>
        <dbReference type="Rhea" id="RHEA-COMP:17067"/>
        <dbReference type="ChEBI" id="CHEBI:15378"/>
        <dbReference type="ChEBI" id="CHEBI:136412"/>
        <dbReference type="ChEBI" id="CHEBI:157695"/>
        <dbReference type="ChEBI" id="CHEBI:167181"/>
        <dbReference type="EC" id="4.2.99.18"/>
    </reaction>
</comment>
<gene>
    <name evidence="15 19" type="primary">mutM</name>
    <name evidence="15" type="synonym">fpg</name>
    <name evidence="19" type="ORF">GCM10007964_11040</name>
</gene>
<dbReference type="Gene3D" id="3.20.190.10">
    <property type="entry name" value="MutM-like, N-terminal"/>
    <property type="match status" value="1"/>
</dbReference>
<organism evidence="19 20">
    <name type="scientific">Sphaerisporangium melleum</name>
    <dbReference type="NCBI Taxonomy" id="321316"/>
    <lineage>
        <taxon>Bacteria</taxon>
        <taxon>Bacillati</taxon>
        <taxon>Actinomycetota</taxon>
        <taxon>Actinomycetes</taxon>
        <taxon>Streptosporangiales</taxon>
        <taxon>Streptosporangiaceae</taxon>
        <taxon>Sphaerisporangium</taxon>
    </lineage>
</organism>
<keyword evidence="12 15" id="KW-0511">Multifunctional enzyme</keyword>
<feature type="compositionally biased region" description="Low complexity" evidence="16">
    <location>
        <begin position="75"/>
        <end position="90"/>
    </location>
</feature>
<dbReference type="InterPro" id="IPR015886">
    <property type="entry name" value="H2TH_FPG"/>
</dbReference>
<sequence length="330" mass="35453">MPELPEVEVVRRGLARWVTGRTVAFAEVLHPRAVRRHVAGSADFAARLAGRTLLSAERRGKYLWLPLGDPVNGSHGPAGGASAASPNGSARLAPQAVPGMDVPQVPRPPDAVPHASEALLAHLGMSGQLLVVEPGAPREKHLRVRLGFADGGPELRFVDQRTFGHLLVAPLLPPPRAVPEPIAHIAADPLEEAFDEELFALRLATRQTEVKRALLDQSLISGVGNIYADEALWRAGLHGGTPTRSLSRRKVDELLTAVREVMSEALGQGGTSFDSLYVNVNGESGYFDRSLNVYGRQGEPCARCGGPVLRESFMNRSSYSCPRCQPRAAT</sequence>
<dbReference type="Pfam" id="PF06827">
    <property type="entry name" value="zf-FPG_IleRS"/>
    <property type="match status" value="1"/>
</dbReference>
<feature type="binding site" evidence="15">
    <location>
        <position position="206"/>
    </location>
    <ligand>
        <name>DNA</name>
        <dbReference type="ChEBI" id="CHEBI:16991"/>
    </ligand>
</feature>
<evidence type="ECO:0000256" key="13">
    <source>
        <dbReference type="ARBA" id="ARBA00023295"/>
    </source>
</evidence>
<evidence type="ECO:0000256" key="4">
    <source>
        <dbReference type="ARBA" id="ARBA00022723"/>
    </source>
</evidence>
<dbReference type="InterPro" id="IPR020629">
    <property type="entry name" value="FPG_Glyclase"/>
</dbReference>
<dbReference type="GO" id="GO:0003690">
    <property type="term" value="F:double-stranded DNA binding"/>
    <property type="evidence" value="ECO:0007669"/>
    <property type="project" value="UniProtKB-ARBA"/>
</dbReference>
<feature type="domain" description="Formamidopyrimidine-DNA glycosylase catalytic" evidence="18">
    <location>
        <begin position="2"/>
        <end position="164"/>
    </location>
</feature>
<evidence type="ECO:0000313" key="20">
    <source>
        <dbReference type="Proteomes" id="UP000645217"/>
    </source>
</evidence>
<dbReference type="InterPro" id="IPR010979">
    <property type="entry name" value="Ribosomal_uS13-like_H2TH"/>
</dbReference>
<evidence type="ECO:0000256" key="9">
    <source>
        <dbReference type="ARBA" id="ARBA00023125"/>
    </source>
</evidence>
<keyword evidence="4 15" id="KW-0479">Metal-binding</keyword>
<dbReference type="EC" id="4.2.99.18" evidence="15"/>
<comment type="function">
    <text evidence="15">Involved in base excision repair of DNA damaged by oxidation or by mutagenic agents. Acts as DNA glycosylase that recognizes and removes damaged bases. Has a preference for oxidized purines, such as 7,8-dihydro-8-oxoguanine (8-oxoG). Has AP (apurinic/apyrimidinic) lyase activity and introduces nicks in the DNA strand. Cleaves the DNA backbone by beta-delta elimination to generate a single-strand break at the site of the removed base with both 3'- and 5'-phosphates.</text>
</comment>
<dbReference type="PANTHER" id="PTHR22993:SF9">
    <property type="entry name" value="FORMAMIDOPYRIMIDINE-DNA GLYCOSYLASE"/>
    <property type="match status" value="1"/>
</dbReference>
<dbReference type="GO" id="GO:0034039">
    <property type="term" value="F:8-oxo-7,8-dihydroguanine DNA N-glycosylase activity"/>
    <property type="evidence" value="ECO:0007669"/>
    <property type="project" value="TreeGrafter"/>
</dbReference>
<comment type="subunit">
    <text evidence="3 15">Monomer.</text>
</comment>
<name>A0A917VEB7_9ACTN</name>
<reference evidence="19" key="1">
    <citation type="journal article" date="2014" name="Int. J. Syst. Evol. Microbiol.">
        <title>Complete genome sequence of Corynebacterium casei LMG S-19264T (=DSM 44701T), isolated from a smear-ripened cheese.</title>
        <authorList>
            <consortium name="US DOE Joint Genome Institute (JGI-PGF)"/>
            <person name="Walter F."/>
            <person name="Albersmeier A."/>
            <person name="Kalinowski J."/>
            <person name="Ruckert C."/>
        </authorList>
    </citation>
    <scope>NUCLEOTIDE SEQUENCE</scope>
    <source>
        <strain evidence="19">JCM 13064</strain>
    </source>
</reference>
<proteinExistence type="inferred from homology"/>
<dbReference type="SUPFAM" id="SSF81624">
    <property type="entry name" value="N-terminal domain of MutM-like DNA repair proteins"/>
    <property type="match status" value="1"/>
</dbReference>
<dbReference type="CDD" id="cd08966">
    <property type="entry name" value="EcFpg-like_N"/>
    <property type="match status" value="1"/>
</dbReference>
<reference evidence="19" key="2">
    <citation type="submission" date="2020-09" db="EMBL/GenBank/DDBJ databases">
        <authorList>
            <person name="Sun Q."/>
            <person name="Ohkuma M."/>
        </authorList>
    </citation>
    <scope>NUCLEOTIDE SEQUENCE</scope>
    <source>
        <strain evidence="19">JCM 13064</strain>
    </source>
</reference>
<evidence type="ECO:0000256" key="2">
    <source>
        <dbReference type="ARBA" id="ARBA00009409"/>
    </source>
</evidence>
<comment type="catalytic activity">
    <reaction evidence="1 15">
        <text>Hydrolysis of DNA containing ring-opened 7-methylguanine residues, releasing 2,6-diamino-4-hydroxy-5-(N-methyl)formamidopyrimidine.</text>
        <dbReference type="EC" id="3.2.2.23"/>
    </reaction>
</comment>
<feature type="active site" description="Schiff-base intermediate with DNA" evidence="15">
    <location>
        <position position="2"/>
    </location>
</feature>
<protein>
    <recommendedName>
        <fullName evidence="15">Formamidopyrimidine-DNA glycosylase</fullName>
        <shortName evidence="15">Fapy-DNA glycosylase</shortName>
        <ecNumber evidence="15">3.2.2.23</ecNumber>
    </recommendedName>
    <alternativeName>
        <fullName evidence="15">DNA-(apurinic or apyrimidinic site) lyase MutM</fullName>
        <shortName evidence="15">AP lyase MutM</shortName>
        <ecNumber evidence="15">4.2.99.18</ecNumber>
    </alternativeName>
</protein>
<dbReference type="InterPro" id="IPR000214">
    <property type="entry name" value="Znf_DNA_glyclase/AP_lyase"/>
</dbReference>
<keyword evidence="5 15" id="KW-0227">DNA damage</keyword>
<evidence type="ECO:0000256" key="5">
    <source>
        <dbReference type="ARBA" id="ARBA00022763"/>
    </source>
</evidence>
<evidence type="ECO:0000256" key="16">
    <source>
        <dbReference type="SAM" id="MobiDB-lite"/>
    </source>
</evidence>
<dbReference type="NCBIfam" id="NF002211">
    <property type="entry name" value="PRK01103.1"/>
    <property type="match status" value="1"/>
</dbReference>
<dbReference type="SMART" id="SM01232">
    <property type="entry name" value="H2TH"/>
    <property type="match status" value="1"/>
</dbReference>
<dbReference type="PROSITE" id="PS51068">
    <property type="entry name" value="FPG_CAT"/>
    <property type="match status" value="1"/>
</dbReference>
<keyword evidence="9 15" id="KW-0238">DNA-binding</keyword>
<feature type="binding site" evidence="15">
    <location>
        <position position="141"/>
    </location>
    <ligand>
        <name>DNA</name>
        <dbReference type="ChEBI" id="CHEBI:16991"/>
    </ligand>
</feature>
<dbReference type="SUPFAM" id="SSF57716">
    <property type="entry name" value="Glucocorticoid receptor-like (DNA-binding domain)"/>
    <property type="match status" value="1"/>
</dbReference>
<comment type="caution">
    <text evidence="19">The sequence shown here is derived from an EMBL/GenBank/DDBJ whole genome shotgun (WGS) entry which is preliminary data.</text>
</comment>
<keyword evidence="7 15" id="KW-0378">Hydrolase</keyword>
<dbReference type="GO" id="GO:0008270">
    <property type="term" value="F:zinc ion binding"/>
    <property type="evidence" value="ECO:0007669"/>
    <property type="project" value="UniProtKB-UniRule"/>
</dbReference>
<evidence type="ECO:0000259" key="18">
    <source>
        <dbReference type="PROSITE" id="PS51068"/>
    </source>
</evidence>
<comment type="similarity">
    <text evidence="2 15">Belongs to the FPG family.</text>
</comment>
<evidence type="ECO:0000256" key="12">
    <source>
        <dbReference type="ARBA" id="ARBA00023268"/>
    </source>
</evidence>
<dbReference type="Pfam" id="PF01149">
    <property type="entry name" value="Fapy_DNA_glyco"/>
    <property type="match status" value="1"/>
</dbReference>
<keyword evidence="6 15" id="KW-0863">Zinc-finger</keyword>
<dbReference type="GO" id="GO:0140078">
    <property type="term" value="F:class I DNA-(apurinic or apyrimidinic site) endonuclease activity"/>
    <property type="evidence" value="ECO:0007669"/>
    <property type="project" value="UniProtKB-EC"/>
</dbReference>
<dbReference type="HAMAP" id="MF_00103">
    <property type="entry name" value="Fapy_DNA_glycosyl"/>
    <property type="match status" value="1"/>
</dbReference>
<feature type="domain" description="FPG-type" evidence="17">
    <location>
        <begin position="292"/>
        <end position="326"/>
    </location>
</feature>
<keyword evidence="11 15" id="KW-0456">Lyase</keyword>
<dbReference type="GO" id="GO:0003684">
    <property type="term" value="F:damaged DNA binding"/>
    <property type="evidence" value="ECO:0007669"/>
    <property type="project" value="InterPro"/>
</dbReference>
<dbReference type="NCBIfam" id="TIGR00577">
    <property type="entry name" value="fpg"/>
    <property type="match status" value="1"/>
</dbReference>